<evidence type="ECO:0000256" key="8">
    <source>
        <dbReference type="ARBA" id="ARBA00023002"/>
    </source>
</evidence>
<dbReference type="GO" id="GO:0004488">
    <property type="term" value="F:methylenetetrahydrofolate dehydrogenase (NADP+) activity"/>
    <property type="evidence" value="ECO:0007669"/>
    <property type="project" value="UniProtKB-UniRule"/>
</dbReference>
<dbReference type="FunFam" id="3.40.50.10860:FF:000005">
    <property type="entry name" value="C-1-tetrahydrofolate synthase, cytoplasmic, putative"/>
    <property type="match status" value="1"/>
</dbReference>
<dbReference type="InterPro" id="IPR020631">
    <property type="entry name" value="THF_DH/CycHdrlase_NAD-bd_dom"/>
</dbReference>
<dbReference type="EC" id="3.5.4.9" evidence="12"/>
<dbReference type="PANTHER" id="PTHR48099">
    <property type="entry name" value="C-1-TETRAHYDROFOLATE SYNTHASE, CYTOPLASMIC-RELATED"/>
    <property type="match status" value="1"/>
</dbReference>
<dbReference type="InterPro" id="IPR020867">
    <property type="entry name" value="THF_DH/CycHdrlase_CS"/>
</dbReference>
<comment type="similarity">
    <text evidence="12">Belongs to the tetrahydrofolate dehydrogenase/cyclohydrolase family.</text>
</comment>
<keyword evidence="16" id="KW-1185">Reference proteome</keyword>
<evidence type="ECO:0000256" key="2">
    <source>
        <dbReference type="ARBA" id="ARBA00011738"/>
    </source>
</evidence>
<dbReference type="AlphaFoldDB" id="A0A128FGW7"/>
<dbReference type="OrthoDB" id="9803580at2"/>
<dbReference type="Pfam" id="PF02882">
    <property type="entry name" value="THF_DHG_CYH_C"/>
    <property type="match status" value="1"/>
</dbReference>
<comment type="catalytic activity">
    <reaction evidence="12">
        <text>(6R)-5,10-methylene-5,6,7,8-tetrahydrofolate + NADP(+) = (6R)-5,10-methenyltetrahydrofolate + NADPH</text>
        <dbReference type="Rhea" id="RHEA:22812"/>
        <dbReference type="ChEBI" id="CHEBI:15636"/>
        <dbReference type="ChEBI" id="CHEBI:57455"/>
        <dbReference type="ChEBI" id="CHEBI:57783"/>
        <dbReference type="ChEBI" id="CHEBI:58349"/>
        <dbReference type="EC" id="1.5.1.5"/>
    </reaction>
</comment>
<evidence type="ECO:0000256" key="6">
    <source>
        <dbReference type="ARBA" id="ARBA00022801"/>
    </source>
</evidence>
<evidence type="ECO:0000256" key="7">
    <source>
        <dbReference type="ARBA" id="ARBA00022857"/>
    </source>
</evidence>
<keyword evidence="9 12" id="KW-0368">Histidine biosynthesis</keyword>
<keyword evidence="11 12" id="KW-0511">Multifunctional enzyme</keyword>
<dbReference type="RefSeq" id="WP_062713623.1">
    <property type="nucleotide sequence ID" value="NZ_CAWRCI010000050.1"/>
</dbReference>
<keyword evidence="5 12" id="KW-0658">Purine biosynthesis</keyword>
<keyword evidence="6 12" id="KW-0378">Hydrolase</keyword>
<evidence type="ECO:0000256" key="5">
    <source>
        <dbReference type="ARBA" id="ARBA00022755"/>
    </source>
</evidence>
<dbReference type="InterPro" id="IPR020630">
    <property type="entry name" value="THF_DH/CycHdrlase_cat_dom"/>
</dbReference>
<feature type="binding site" evidence="12">
    <location>
        <begin position="166"/>
        <end position="168"/>
    </location>
    <ligand>
        <name>NADP(+)</name>
        <dbReference type="ChEBI" id="CHEBI:58349"/>
    </ligand>
</feature>
<comment type="function">
    <text evidence="12">Catalyzes the oxidation of 5,10-methylenetetrahydrofolate to 5,10-methenyltetrahydrofolate and then the hydrolysis of 5,10-methenyltetrahydrofolate to 10-formyltetrahydrofolate.</text>
</comment>
<evidence type="ECO:0000256" key="3">
    <source>
        <dbReference type="ARBA" id="ARBA00022563"/>
    </source>
</evidence>
<dbReference type="NCBIfam" id="NF010785">
    <property type="entry name" value="PRK14188.1"/>
    <property type="match status" value="1"/>
</dbReference>
<dbReference type="Gene3D" id="3.40.50.720">
    <property type="entry name" value="NAD(P)-binding Rossmann-like Domain"/>
    <property type="match status" value="1"/>
</dbReference>
<dbReference type="EC" id="1.5.1.5" evidence="12"/>
<evidence type="ECO:0000256" key="10">
    <source>
        <dbReference type="ARBA" id="ARBA00023167"/>
    </source>
</evidence>
<keyword evidence="7 12" id="KW-0521">NADP</keyword>
<keyword evidence="8 12" id="KW-0560">Oxidoreductase</keyword>
<keyword evidence="3 12" id="KW-0554">One-carbon metabolism</keyword>
<dbReference type="Proteomes" id="UP000073601">
    <property type="component" value="Unassembled WGS sequence"/>
</dbReference>
<dbReference type="GO" id="GO:0035999">
    <property type="term" value="P:tetrahydrofolate interconversion"/>
    <property type="evidence" value="ECO:0007669"/>
    <property type="project" value="UniProtKB-UniRule"/>
</dbReference>
<comment type="subunit">
    <text evidence="2 12">Homodimer.</text>
</comment>
<dbReference type="PRINTS" id="PR00085">
    <property type="entry name" value="THFDHDRGNASE"/>
</dbReference>
<dbReference type="NCBIfam" id="NF010783">
    <property type="entry name" value="PRK14186.1"/>
    <property type="match status" value="1"/>
</dbReference>
<dbReference type="EMBL" id="FIZY01000050">
    <property type="protein sequence ID" value="CZF86042.1"/>
    <property type="molecule type" value="Genomic_DNA"/>
</dbReference>
<dbReference type="GO" id="GO:0004477">
    <property type="term" value="F:methenyltetrahydrofolate cyclohydrolase activity"/>
    <property type="evidence" value="ECO:0007669"/>
    <property type="project" value="UniProtKB-UniRule"/>
</dbReference>
<evidence type="ECO:0000256" key="11">
    <source>
        <dbReference type="ARBA" id="ARBA00023268"/>
    </source>
</evidence>
<dbReference type="GO" id="GO:0000105">
    <property type="term" value="P:L-histidine biosynthetic process"/>
    <property type="evidence" value="ECO:0007669"/>
    <property type="project" value="UniProtKB-KW"/>
</dbReference>
<dbReference type="GO" id="GO:0005829">
    <property type="term" value="C:cytosol"/>
    <property type="evidence" value="ECO:0007669"/>
    <property type="project" value="TreeGrafter"/>
</dbReference>
<dbReference type="CDD" id="cd01080">
    <property type="entry name" value="NAD_bind_m-THF_DH_Cyclohyd"/>
    <property type="match status" value="1"/>
</dbReference>
<dbReference type="InterPro" id="IPR000672">
    <property type="entry name" value="THF_DH/CycHdrlase"/>
</dbReference>
<protein>
    <recommendedName>
        <fullName evidence="12">Bifunctional protein FolD</fullName>
    </recommendedName>
    <domain>
        <recommendedName>
            <fullName evidence="12">Methylenetetrahydrofolate dehydrogenase</fullName>
            <ecNumber evidence="12">1.5.1.5</ecNumber>
        </recommendedName>
    </domain>
    <domain>
        <recommendedName>
            <fullName evidence="12">Methenyltetrahydrofolate cyclohydrolase</fullName>
            <ecNumber evidence="12">3.5.4.9</ecNumber>
        </recommendedName>
    </domain>
</protein>
<comment type="pathway">
    <text evidence="1 12">One-carbon metabolism; tetrahydrofolate interconversion.</text>
</comment>
<dbReference type="InterPro" id="IPR036291">
    <property type="entry name" value="NAD(P)-bd_dom_sf"/>
</dbReference>
<dbReference type="Gene3D" id="3.40.50.10860">
    <property type="entry name" value="Leucine Dehydrogenase, chain A, domain 1"/>
    <property type="match status" value="1"/>
</dbReference>
<feature type="domain" description="Tetrahydrofolate dehydrogenase/cyclohydrolase catalytic" evidence="13">
    <location>
        <begin position="6"/>
        <end position="121"/>
    </location>
</feature>
<gene>
    <name evidence="15" type="primary">folD_2</name>
    <name evidence="12" type="synonym">folD</name>
    <name evidence="15" type="ORF">GMA8713_04075</name>
</gene>
<dbReference type="UniPathway" id="UPA00193"/>
<feature type="binding site" evidence="12">
    <location>
        <position position="232"/>
    </location>
    <ligand>
        <name>NADP(+)</name>
        <dbReference type="ChEBI" id="CHEBI:58349"/>
    </ligand>
</feature>
<dbReference type="GO" id="GO:0006164">
    <property type="term" value="P:purine nucleotide biosynthetic process"/>
    <property type="evidence" value="ECO:0007669"/>
    <property type="project" value="UniProtKB-KW"/>
</dbReference>
<sequence length="295" mass="31332">MSLNVIDGRQLAERLVEEMAEEVKTRTALGYQRPGLAVVLVGEDPASAIYVRNKIRTAEKAGLHSVVTHLDASCSQQALDDIVTDLNERDDIDGILVQLPLPAHLSEERIINLITPEKDVDGFHPMNVGQLATGQAYLVPCTPLGCLEILKREVGDLSGKHAVVVGRSNIVGKPMASMLLQANCTVTVVHSKTVDAVSLCKQADILVAAVGVPELLDSAWVKPGAVVLDVGINAIEKDGKRKLVGDVNFADVADICKAITPVPGGIGPMTIACLIKNTLVAAKQRGVKQPVVKAR</sequence>
<comment type="catalytic activity">
    <reaction evidence="12">
        <text>(6R)-5,10-methenyltetrahydrofolate + H2O = (6R)-10-formyltetrahydrofolate + H(+)</text>
        <dbReference type="Rhea" id="RHEA:23700"/>
        <dbReference type="ChEBI" id="CHEBI:15377"/>
        <dbReference type="ChEBI" id="CHEBI:15378"/>
        <dbReference type="ChEBI" id="CHEBI:57455"/>
        <dbReference type="ChEBI" id="CHEBI:195366"/>
        <dbReference type="EC" id="3.5.4.9"/>
    </reaction>
</comment>
<feature type="domain" description="Tetrahydrofolate dehydrogenase/cyclohydrolase NAD(P)-binding" evidence="14">
    <location>
        <begin position="140"/>
        <end position="284"/>
    </location>
</feature>
<dbReference type="InterPro" id="IPR046346">
    <property type="entry name" value="Aminoacid_DH-like_N_sf"/>
</dbReference>
<comment type="caution">
    <text evidence="12">Lacks conserved residue(s) required for the propagation of feature annotation.</text>
</comment>
<evidence type="ECO:0000256" key="12">
    <source>
        <dbReference type="HAMAP-Rule" id="MF_01576"/>
    </source>
</evidence>
<dbReference type="GO" id="GO:0009086">
    <property type="term" value="P:methionine biosynthetic process"/>
    <property type="evidence" value="ECO:0007669"/>
    <property type="project" value="UniProtKB-KW"/>
</dbReference>
<name>A0A128FGW7_9GAMM</name>
<evidence type="ECO:0000256" key="4">
    <source>
        <dbReference type="ARBA" id="ARBA00022605"/>
    </source>
</evidence>
<dbReference type="PANTHER" id="PTHR48099:SF5">
    <property type="entry name" value="C-1-TETRAHYDROFOLATE SYNTHASE, CYTOPLASMIC"/>
    <property type="match status" value="1"/>
</dbReference>
<evidence type="ECO:0000259" key="14">
    <source>
        <dbReference type="Pfam" id="PF02882"/>
    </source>
</evidence>
<evidence type="ECO:0000256" key="9">
    <source>
        <dbReference type="ARBA" id="ARBA00023102"/>
    </source>
</evidence>
<keyword evidence="10 12" id="KW-0486">Methionine biosynthesis</keyword>
<organism evidence="15 16">
    <name type="scientific">Grimontia marina</name>
    <dbReference type="NCBI Taxonomy" id="646534"/>
    <lineage>
        <taxon>Bacteria</taxon>
        <taxon>Pseudomonadati</taxon>
        <taxon>Pseudomonadota</taxon>
        <taxon>Gammaproteobacteria</taxon>
        <taxon>Vibrionales</taxon>
        <taxon>Vibrionaceae</taxon>
        <taxon>Grimontia</taxon>
    </lineage>
</organism>
<keyword evidence="4 12" id="KW-0028">Amino-acid biosynthesis</keyword>
<dbReference type="PROSITE" id="PS00767">
    <property type="entry name" value="THF_DHG_CYH_2"/>
    <property type="match status" value="1"/>
</dbReference>
<proteinExistence type="inferred from homology"/>
<evidence type="ECO:0000256" key="1">
    <source>
        <dbReference type="ARBA" id="ARBA00004777"/>
    </source>
</evidence>
<evidence type="ECO:0000313" key="16">
    <source>
        <dbReference type="Proteomes" id="UP000073601"/>
    </source>
</evidence>
<dbReference type="HAMAP" id="MF_01576">
    <property type="entry name" value="THF_DHG_CYH"/>
    <property type="match status" value="1"/>
</dbReference>
<dbReference type="SUPFAM" id="SSF53223">
    <property type="entry name" value="Aminoacid dehydrogenase-like, N-terminal domain"/>
    <property type="match status" value="1"/>
</dbReference>
<dbReference type="Pfam" id="PF00763">
    <property type="entry name" value="THF_DHG_CYH"/>
    <property type="match status" value="1"/>
</dbReference>
<evidence type="ECO:0000313" key="15">
    <source>
        <dbReference type="EMBL" id="CZF86042.1"/>
    </source>
</evidence>
<accession>A0A128FGW7</accession>
<dbReference type="FunFam" id="3.40.50.720:FF:000006">
    <property type="entry name" value="Bifunctional protein FolD"/>
    <property type="match status" value="1"/>
</dbReference>
<dbReference type="SUPFAM" id="SSF51735">
    <property type="entry name" value="NAD(P)-binding Rossmann-fold domains"/>
    <property type="match status" value="1"/>
</dbReference>
<evidence type="ECO:0000259" key="13">
    <source>
        <dbReference type="Pfam" id="PF00763"/>
    </source>
</evidence>
<reference evidence="16" key="1">
    <citation type="submission" date="2016-02" db="EMBL/GenBank/DDBJ databases">
        <authorList>
            <person name="Rodrigo-Torres Lidia"/>
            <person name="Arahal R.David."/>
        </authorList>
    </citation>
    <scope>NUCLEOTIDE SEQUENCE [LARGE SCALE GENOMIC DNA]</scope>
    <source>
        <strain evidence="16">CECT 8713</strain>
    </source>
</reference>